<protein>
    <recommendedName>
        <fullName evidence="30">Homeobox domain-containing protein</fullName>
    </recommendedName>
</protein>
<evidence type="ECO:0000256" key="3">
    <source>
        <dbReference type="ARBA" id="ARBA00007427"/>
    </source>
</evidence>
<dbReference type="Proteomes" id="UP000032180">
    <property type="component" value="Chromosome 1"/>
</dbReference>
<dbReference type="InterPro" id="IPR041846">
    <property type="entry name" value="ENL_dom"/>
</dbReference>
<feature type="domain" description="PHD-type" evidence="25">
    <location>
        <begin position="497"/>
        <end position="554"/>
    </location>
</feature>
<dbReference type="GO" id="GO:0012505">
    <property type="term" value="C:endomembrane system"/>
    <property type="evidence" value="ECO:0007669"/>
    <property type="project" value="UniProtKB-SubCell"/>
</dbReference>
<feature type="compositionally biased region" description="Acidic residues" evidence="23">
    <location>
        <begin position="665"/>
        <end position="677"/>
    </location>
</feature>
<dbReference type="PROSITE" id="PS51485">
    <property type="entry name" value="PHYTOCYANIN"/>
    <property type="match status" value="1"/>
</dbReference>
<evidence type="ECO:0000256" key="17">
    <source>
        <dbReference type="ARBA" id="ARBA00023288"/>
    </source>
</evidence>
<dbReference type="eggNOG" id="KOG4299">
    <property type="taxonomic scope" value="Eukaryota"/>
</dbReference>
<evidence type="ECO:0000259" key="25">
    <source>
        <dbReference type="PROSITE" id="PS50016"/>
    </source>
</evidence>
<feature type="region of interest" description="Disordered" evidence="23">
    <location>
        <begin position="264"/>
        <end position="342"/>
    </location>
</feature>
<feature type="compositionally biased region" description="Acidic residues" evidence="23">
    <location>
        <begin position="634"/>
        <end position="643"/>
    </location>
</feature>
<comment type="similarity">
    <text evidence="18">Belongs to the early nodulin-like (ENODL) family.</text>
</comment>
<evidence type="ECO:0000256" key="11">
    <source>
        <dbReference type="ARBA" id="ARBA00023136"/>
    </source>
</evidence>
<comment type="subcellular location">
    <subcellularLocation>
        <location evidence="19">Endomembrane system</location>
        <topology evidence="19">Lipid-anchor</topology>
    </subcellularLocation>
    <subcellularLocation>
        <location evidence="2">Membrane</location>
        <topology evidence="2">Lipid-anchor</topology>
        <topology evidence="2">GPI-anchor</topology>
    </subcellularLocation>
    <subcellularLocation>
        <location evidence="1 20 22">Nucleus</location>
    </subcellularLocation>
</comment>
<reference evidence="28 29" key="1">
    <citation type="submission" date="2012-08" db="EMBL/GenBank/DDBJ databases">
        <title>Oryza genome evolution.</title>
        <authorList>
            <person name="Wing R.A."/>
        </authorList>
    </citation>
    <scope>NUCLEOTIDE SEQUENCE</scope>
</reference>
<evidence type="ECO:0000256" key="16">
    <source>
        <dbReference type="ARBA" id="ARBA00023242"/>
    </source>
</evidence>
<keyword evidence="7 21" id="KW-0863">Zinc-finger</keyword>
<evidence type="ECO:0000256" key="9">
    <source>
        <dbReference type="ARBA" id="ARBA00023015"/>
    </source>
</evidence>
<name>A0A0D9V5L4_9ORYZ</name>
<evidence type="ECO:0000256" key="15">
    <source>
        <dbReference type="ARBA" id="ARBA00023180"/>
    </source>
</evidence>
<feature type="domain" description="Phytocyanin" evidence="27">
    <location>
        <begin position="25"/>
        <end position="130"/>
    </location>
</feature>
<dbReference type="Pfam" id="PF00628">
    <property type="entry name" value="PHD"/>
    <property type="match status" value="1"/>
</dbReference>
<dbReference type="EnsemblPlants" id="LPERR01G26350.1">
    <property type="protein sequence ID" value="LPERR01G26350.1"/>
    <property type="gene ID" value="LPERR01G26350"/>
</dbReference>
<dbReference type="GO" id="GO:0045814">
    <property type="term" value="P:negative regulation of gene expression, epigenetic"/>
    <property type="evidence" value="ECO:0007669"/>
    <property type="project" value="TreeGrafter"/>
</dbReference>
<dbReference type="FunFam" id="3.30.40.10:FF:000433">
    <property type="entry name" value="Putative homeodomain-like transcription factor superfamily protein"/>
    <property type="match status" value="1"/>
</dbReference>
<evidence type="ECO:0000313" key="28">
    <source>
        <dbReference type="EnsemblPlants" id="LPERR01G26350.1"/>
    </source>
</evidence>
<dbReference type="PROSITE" id="PS50016">
    <property type="entry name" value="ZF_PHD_2"/>
    <property type="match status" value="1"/>
</dbReference>
<dbReference type="SUPFAM" id="SSF49503">
    <property type="entry name" value="Cupredoxins"/>
    <property type="match status" value="1"/>
</dbReference>
<proteinExistence type="inferred from homology"/>
<keyword evidence="29" id="KW-1185">Reference proteome</keyword>
<reference evidence="29" key="2">
    <citation type="submission" date="2013-12" db="EMBL/GenBank/DDBJ databases">
        <authorList>
            <person name="Yu Y."/>
            <person name="Lee S."/>
            <person name="de Baynast K."/>
            <person name="Wissotski M."/>
            <person name="Liu L."/>
            <person name="Talag J."/>
            <person name="Goicoechea J."/>
            <person name="Angelova A."/>
            <person name="Jetty R."/>
            <person name="Kudrna D."/>
            <person name="Golser W."/>
            <person name="Rivera L."/>
            <person name="Zhang J."/>
            <person name="Wing R."/>
        </authorList>
    </citation>
    <scope>NUCLEOTIDE SEQUENCE</scope>
</reference>
<dbReference type="FunFam" id="1.10.10.60:FF:000263">
    <property type="entry name" value="Putative homeodomain-like transcription factor superfamily protein"/>
    <property type="match status" value="1"/>
</dbReference>
<keyword evidence="15" id="KW-0325">Glycoprotein</keyword>
<keyword evidence="6 24" id="KW-0732">Signal</keyword>
<dbReference type="Gramene" id="LPERR01G26350.1">
    <property type="protein sequence ID" value="LPERR01G26350.1"/>
    <property type="gene ID" value="LPERR01G26350"/>
</dbReference>
<evidence type="ECO:0000259" key="26">
    <source>
        <dbReference type="PROSITE" id="PS50071"/>
    </source>
</evidence>
<evidence type="ECO:0000256" key="2">
    <source>
        <dbReference type="ARBA" id="ARBA00004589"/>
    </source>
</evidence>
<dbReference type="SMART" id="SM00249">
    <property type="entry name" value="PHD"/>
    <property type="match status" value="1"/>
</dbReference>
<evidence type="ECO:0000256" key="21">
    <source>
        <dbReference type="PROSITE-ProRule" id="PRU00146"/>
    </source>
</evidence>
<feature type="compositionally biased region" description="Low complexity" evidence="23">
    <location>
        <begin position="140"/>
        <end position="156"/>
    </location>
</feature>
<evidence type="ECO:0000256" key="19">
    <source>
        <dbReference type="ARBA" id="ARBA00037868"/>
    </source>
</evidence>
<keyword evidence="17" id="KW-0449">Lipoprotein</keyword>
<keyword evidence="13" id="KW-1015">Disulfide bond</keyword>
<keyword evidence="14" id="KW-0804">Transcription</keyword>
<evidence type="ECO:0000256" key="20">
    <source>
        <dbReference type="PROSITE-ProRule" id="PRU00108"/>
    </source>
</evidence>
<keyword evidence="9" id="KW-0805">Transcription regulation</keyword>
<feature type="compositionally biased region" description="Acidic residues" evidence="23">
    <location>
        <begin position="685"/>
        <end position="705"/>
    </location>
</feature>
<dbReference type="InterPro" id="IPR019787">
    <property type="entry name" value="Znf_PHD-finger"/>
</dbReference>
<comment type="similarity">
    <text evidence="3">Belongs to the PHD-associated homeobox family.</text>
</comment>
<dbReference type="InterPro" id="IPR001965">
    <property type="entry name" value="Znf_PHD"/>
</dbReference>
<feature type="region of interest" description="Disordered" evidence="23">
    <location>
        <begin position="137"/>
        <end position="208"/>
    </location>
</feature>
<dbReference type="InterPro" id="IPR001356">
    <property type="entry name" value="HD"/>
</dbReference>
<keyword evidence="4" id="KW-0336">GPI-anchor</keyword>
<evidence type="ECO:0000256" key="22">
    <source>
        <dbReference type="RuleBase" id="RU000682"/>
    </source>
</evidence>
<dbReference type="GO" id="GO:0008270">
    <property type="term" value="F:zinc ion binding"/>
    <property type="evidence" value="ECO:0007669"/>
    <property type="project" value="UniProtKB-KW"/>
</dbReference>
<feature type="compositionally biased region" description="Polar residues" evidence="23">
    <location>
        <begin position="956"/>
        <end position="968"/>
    </location>
</feature>
<feature type="compositionally biased region" description="Polar residues" evidence="23">
    <location>
        <begin position="719"/>
        <end position="732"/>
    </location>
</feature>
<dbReference type="InterPro" id="IPR009057">
    <property type="entry name" value="Homeodomain-like_sf"/>
</dbReference>
<feature type="region of interest" description="Disordered" evidence="23">
    <location>
        <begin position="771"/>
        <end position="810"/>
    </location>
</feature>
<dbReference type="CDD" id="cd11019">
    <property type="entry name" value="OsENODL1_like"/>
    <property type="match status" value="1"/>
</dbReference>
<reference evidence="28" key="3">
    <citation type="submission" date="2015-04" db="UniProtKB">
        <authorList>
            <consortium name="EnsemblPlants"/>
        </authorList>
    </citation>
    <scope>IDENTIFICATION</scope>
</reference>
<dbReference type="GO" id="GO:0003677">
    <property type="term" value="F:DNA binding"/>
    <property type="evidence" value="ECO:0007669"/>
    <property type="project" value="UniProtKB-UniRule"/>
</dbReference>
<accession>A0A0D9V5L4</accession>
<sequence>MEAPCAAWFMAVLGFAAVVSSSEAYVFYAGGRDGWVVDPSESFNHWAERNRFQVNDTIVFMHDDEVAGSVLLVTEQDFDACNTGNPVQRLDDVAAGRSVFRFDRSGPFFFISGDEDRCQKGQKLYIIVMAVRQMPPSEAPEPAAAGPGSSESSAGPAFPPTGDAMPPSPFWASPPEYAQAPGRSSLDDFDGEMSRSSTLGAPPPMSGAAGLDEVVAGLHHFNRNPIRANSISGPNRSHVPVERGPSVAVIYMDKETTSDLVLDNGNFGRNAGSAQEPLTAKGKTSGVRNRYKQTDKGGRKGTQISPSKKYALRSSHSSVRVLRSASKKKNETPKAPVNDNTAVQQAAKKRKRNKPLKPVHSSLKVLPSASKRKTKARNELVNEDVGVQLAVKKRKVGRPPKGETPKDDYLTIRKRVRYILNRMNYEQSLIQAYASEGWKGQSLEKIRPEKELERAKVEILRCKLRIREAFQNLDSLLSEGKLEESLFDSAGEIDSEDIFCAICGSKDVTLKNDIILCDGICDRGFHQFCINPPLFAEDIPPGDEGWLCPACDCKIDCIDVLNELQEVKLSIHDSWEKVFPEAASFANGSKQINASDLPSDDSADNDYNPALTQGHSVDEEKSSGQDEGEKLDSDDSSEDSESYENEKSKTSKNGRTVDDLGLPSEDSEDDDFDPEGPDSDKDQNDDPNSDQSDESDFTSDSDDFCGEIAKSCVQDEISGPSSSQIRTVNHANESAFDSEPNAENLNLAFMETELEQDMVLPVSSKRQVEAFGKASSDSSDEEEWSGNISEQQTEVLCSNSNGSTSRKRHFGPTINQKLKVYFKEDPYPSRAIKENLAQELGLTFNQVSKWFSSTRHYSRVAATKKENNLENHTAEHNNSNTVDTTELRGSNEMMMGKVSVHRNDTVERTGQNNLNESIPLRQDTSCGQGVVVTPTGVNQNCHIVSKEIGSPKCGTRENQGNDSTSNIGTPKVKSAEKTSPGVEHADEARRKAIQRELRKMKTGK</sequence>
<evidence type="ECO:0000259" key="27">
    <source>
        <dbReference type="PROSITE" id="PS51485"/>
    </source>
</evidence>
<feature type="compositionally biased region" description="Low complexity" evidence="23">
    <location>
        <begin position="312"/>
        <end position="324"/>
    </location>
</feature>
<evidence type="ECO:0000256" key="1">
    <source>
        <dbReference type="ARBA" id="ARBA00004123"/>
    </source>
</evidence>
<feature type="signal peptide" evidence="24">
    <location>
        <begin position="1"/>
        <end position="24"/>
    </location>
</feature>
<evidence type="ECO:0000256" key="24">
    <source>
        <dbReference type="SAM" id="SignalP"/>
    </source>
</evidence>
<evidence type="ECO:0000256" key="4">
    <source>
        <dbReference type="ARBA" id="ARBA00022622"/>
    </source>
</evidence>
<feature type="region of interest" description="Disordered" evidence="23">
    <location>
        <begin position="590"/>
        <end position="739"/>
    </location>
</feature>
<dbReference type="STRING" id="77586.A0A0D9V5L4"/>
<feature type="chain" id="PRO_5002347049" description="Homeobox domain-containing protein" evidence="24">
    <location>
        <begin position="25"/>
        <end position="1004"/>
    </location>
</feature>
<dbReference type="InterPro" id="IPR019786">
    <property type="entry name" value="Zinc_finger_PHD-type_CS"/>
</dbReference>
<keyword evidence="5" id="KW-0479">Metal-binding</keyword>
<dbReference type="GO" id="GO:0098552">
    <property type="term" value="C:side of membrane"/>
    <property type="evidence" value="ECO:0007669"/>
    <property type="project" value="UniProtKB-KW"/>
</dbReference>
<dbReference type="Gene3D" id="3.30.40.10">
    <property type="entry name" value="Zinc/RING finger domain, C3HC4 (zinc finger)"/>
    <property type="match status" value="1"/>
</dbReference>
<keyword evidence="12 20" id="KW-0371">Homeobox</keyword>
<evidence type="ECO:0000256" key="23">
    <source>
        <dbReference type="SAM" id="MobiDB-lite"/>
    </source>
</evidence>
<keyword evidence="11" id="KW-0472">Membrane</keyword>
<dbReference type="SUPFAM" id="SSF46689">
    <property type="entry name" value="Homeodomain-like"/>
    <property type="match status" value="1"/>
</dbReference>
<evidence type="ECO:0000256" key="13">
    <source>
        <dbReference type="ARBA" id="ARBA00023157"/>
    </source>
</evidence>
<evidence type="ECO:0000256" key="6">
    <source>
        <dbReference type="ARBA" id="ARBA00022729"/>
    </source>
</evidence>
<evidence type="ECO:0000256" key="18">
    <source>
        <dbReference type="ARBA" id="ARBA00035011"/>
    </source>
</evidence>
<dbReference type="AlphaFoldDB" id="A0A0D9V5L4"/>
<dbReference type="Gene3D" id="1.10.10.60">
    <property type="entry name" value="Homeodomain-like"/>
    <property type="match status" value="1"/>
</dbReference>
<keyword evidence="10 20" id="KW-0238">DNA-binding</keyword>
<feature type="DNA-binding region" description="Homeobox" evidence="20">
    <location>
        <begin position="803"/>
        <end position="862"/>
    </location>
</feature>
<dbReference type="InterPro" id="IPR008972">
    <property type="entry name" value="Cupredoxin"/>
</dbReference>
<dbReference type="PANTHER" id="PTHR12628:SF13">
    <property type="entry name" value="HOMEOBOX PROTEIN HAT3.1"/>
    <property type="match status" value="1"/>
</dbReference>
<dbReference type="FunFam" id="2.60.40.420:FF:000010">
    <property type="entry name" value="Early nodulin-like protein 1"/>
    <property type="match status" value="1"/>
</dbReference>
<dbReference type="GO" id="GO:0009055">
    <property type="term" value="F:electron transfer activity"/>
    <property type="evidence" value="ECO:0007669"/>
    <property type="project" value="InterPro"/>
</dbReference>
<dbReference type="InterPro" id="IPR011011">
    <property type="entry name" value="Znf_FYVE_PHD"/>
</dbReference>
<organism evidence="28 29">
    <name type="scientific">Leersia perrieri</name>
    <dbReference type="NCBI Taxonomy" id="77586"/>
    <lineage>
        <taxon>Eukaryota</taxon>
        <taxon>Viridiplantae</taxon>
        <taxon>Streptophyta</taxon>
        <taxon>Embryophyta</taxon>
        <taxon>Tracheophyta</taxon>
        <taxon>Spermatophyta</taxon>
        <taxon>Magnoliopsida</taxon>
        <taxon>Liliopsida</taxon>
        <taxon>Poales</taxon>
        <taxon>Poaceae</taxon>
        <taxon>BOP clade</taxon>
        <taxon>Oryzoideae</taxon>
        <taxon>Oryzeae</taxon>
        <taxon>Oryzinae</taxon>
        <taxon>Leersia</taxon>
    </lineage>
</organism>
<evidence type="ECO:0000256" key="5">
    <source>
        <dbReference type="ARBA" id="ARBA00022723"/>
    </source>
</evidence>
<evidence type="ECO:0008006" key="30">
    <source>
        <dbReference type="Google" id="ProtNLM"/>
    </source>
</evidence>
<dbReference type="PROSITE" id="PS01359">
    <property type="entry name" value="ZF_PHD_1"/>
    <property type="match status" value="1"/>
</dbReference>
<dbReference type="HOGENOM" id="CLU_011923_0_0_1"/>
<dbReference type="Gene3D" id="2.60.40.420">
    <property type="entry name" value="Cupredoxins - blue copper proteins"/>
    <property type="match status" value="1"/>
</dbReference>
<dbReference type="SUPFAM" id="SSF57903">
    <property type="entry name" value="FYVE/PHD zinc finger"/>
    <property type="match status" value="1"/>
</dbReference>
<feature type="domain" description="Homeobox" evidence="26">
    <location>
        <begin position="801"/>
        <end position="861"/>
    </location>
</feature>
<dbReference type="Pfam" id="PF02298">
    <property type="entry name" value="Cu_bind_like"/>
    <property type="match status" value="1"/>
</dbReference>
<feature type="compositionally biased region" description="Polar residues" evidence="23">
    <location>
        <begin position="786"/>
        <end position="804"/>
    </location>
</feature>
<dbReference type="CDD" id="cd15504">
    <property type="entry name" value="PHD_PRHA_like"/>
    <property type="match status" value="1"/>
</dbReference>
<dbReference type="PANTHER" id="PTHR12628">
    <property type="entry name" value="POLYCOMB-LIKE TRANSCRIPTION FACTOR"/>
    <property type="match status" value="1"/>
</dbReference>
<dbReference type="PROSITE" id="PS50071">
    <property type="entry name" value="HOMEOBOX_2"/>
    <property type="match status" value="1"/>
</dbReference>
<feature type="compositionally biased region" description="Basic and acidic residues" evidence="23">
    <location>
        <begin position="616"/>
        <end position="633"/>
    </location>
</feature>
<evidence type="ECO:0000256" key="7">
    <source>
        <dbReference type="ARBA" id="ARBA00022771"/>
    </source>
</evidence>
<dbReference type="InterPro" id="IPR045876">
    <property type="entry name" value="PRHA-like_PHD-finger"/>
</dbReference>
<dbReference type="SMART" id="SM00389">
    <property type="entry name" value="HOX"/>
    <property type="match status" value="1"/>
</dbReference>
<keyword evidence="16 20" id="KW-0539">Nucleus</keyword>
<evidence type="ECO:0000313" key="29">
    <source>
        <dbReference type="Proteomes" id="UP000032180"/>
    </source>
</evidence>
<evidence type="ECO:0000256" key="8">
    <source>
        <dbReference type="ARBA" id="ARBA00022833"/>
    </source>
</evidence>
<dbReference type="GO" id="GO:0003682">
    <property type="term" value="F:chromatin binding"/>
    <property type="evidence" value="ECO:0007669"/>
    <property type="project" value="TreeGrafter"/>
</dbReference>
<dbReference type="Pfam" id="PF00046">
    <property type="entry name" value="Homeodomain"/>
    <property type="match status" value="1"/>
</dbReference>
<dbReference type="GO" id="GO:0005634">
    <property type="term" value="C:nucleus"/>
    <property type="evidence" value="ECO:0007669"/>
    <property type="project" value="UniProtKB-SubCell"/>
</dbReference>
<evidence type="ECO:0000256" key="10">
    <source>
        <dbReference type="ARBA" id="ARBA00023125"/>
    </source>
</evidence>
<evidence type="ECO:0000256" key="14">
    <source>
        <dbReference type="ARBA" id="ARBA00023163"/>
    </source>
</evidence>
<keyword evidence="8" id="KW-0862">Zinc</keyword>
<dbReference type="InterPro" id="IPR013083">
    <property type="entry name" value="Znf_RING/FYVE/PHD"/>
</dbReference>
<dbReference type="CDD" id="cd00086">
    <property type="entry name" value="homeodomain"/>
    <property type="match status" value="1"/>
</dbReference>
<feature type="compositionally biased region" description="Basic and acidic residues" evidence="23">
    <location>
        <begin position="983"/>
        <end position="1004"/>
    </location>
</feature>
<dbReference type="InterPro" id="IPR003245">
    <property type="entry name" value="Phytocyanin_dom"/>
</dbReference>
<evidence type="ECO:0000256" key="12">
    <source>
        <dbReference type="ARBA" id="ARBA00023155"/>
    </source>
</evidence>
<feature type="region of interest" description="Disordered" evidence="23">
    <location>
        <begin position="948"/>
        <end position="1004"/>
    </location>
</feature>